<feature type="transmembrane region" description="Helical" evidence="7">
    <location>
        <begin position="832"/>
        <end position="863"/>
    </location>
</feature>
<accession>A0A642UJY6</accession>
<feature type="region of interest" description="Disordered" evidence="6">
    <location>
        <begin position="100"/>
        <end position="127"/>
    </location>
</feature>
<feature type="transmembrane region" description="Helical" evidence="7">
    <location>
        <begin position="509"/>
        <end position="525"/>
    </location>
</feature>
<dbReference type="GO" id="GO:0006797">
    <property type="term" value="P:polyphosphate metabolic process"/>
    <property type="evidence" value="ECO:0007669"/>
    <property type="project" value="TreeGrafter"/>
</dbReference>
<dbReference type="GO" id="GO:0005886">
    <property type="term" value="C:plasma membrane"/>
    <property type="evidence" value="ECO:0007669"/>
    <property type="project" value="TreeGrafter"/>
</dbReference>
<evidence type="ECO:0000259" key="8">
    <source>
        <dbReference type="PROSITE" id="PS51382"/>
    </source>
</evidence>
<feature type="transmembrane region" description="Helical" evidence="7">
    <location>
        <begin position="875"/>
        <end position="892"/>
    </location>
</feature>
<reference evidence="9 10" key="1">
    <citation type="submission" date="2019-07" db="EMBL/GenBank/DDBJ databases">
        <title>Genome assembly of two rare yeast pathogens: Diutina rugosa and Trichomonascus ciferrii.</title>
        <authorList>
            <person name="Mixao V."/>
            <person name="Saus E."/>
            <person name="Hansen A."/>
            <person name="Lass-Flor C."/>
            <person name="Gabaldon T."/>
        </authorList>
    </citation>
    <scope>NUCLEOTIDE SEQUENCE [LARGE SCALE GENOMIC DNA]</scope>
    <source>
        <strain evidence="9 10">CBS 613</strain>
    </source>
</reference>
<feature type="transmembrane region" description="Helical" evidence="7">
    <location>
        <begin position="613"/>
        <end position="641"/>
    </location>
</feature>
<gene>
    <name evidence="9" type="ORF">DIURU_004981</name>
</gene>
<comment type="caution">
    <text evidence="9">The sequence shown here is derived from an EMBL/GenBank/DDBJ whole genome shotgun (WGS) entry which is preliminary data.</text>
</comment>
<comment type="subcellular location">
    <subcellularLocation>
        <location evidence="1">Membrane</location>
        <topology evidence="1">Multi-pass membrane protein</topology>
    </subcellularLocation>
</comment>
<feature type="transmembrane region" description="Helical" evidence="7">
    <location>
        <begin position="796"/>
        <end position="820"/>
    </location>
</feature>
<feature type="transmembrane region" description="Helical" evidence="7">
    <location>
        <begin position="569"/>
        <end position="593"/>
    </location>
</feature>
<dbReference type="VEuPathDB" id="FungiDB:DIURU_004981"/>
<keyword evidence="2" id="KW-0813">Transport</keyword>
<sequence>MKFSHSLKFNVVPEWQDHYVAYPTLKKQVYQLEQDQLKFVSPQDGSVLIDQTNHATVSELVDSAKFRQEMAQLQSEAVDHISGNDKGLKHRLLSKFKRNPKNLVDSDTESQQNLSEPTYGEEEKNSKTLEVSYDLTRAMTFTSHASGSSKDDYSDPKSPAFDALKVFTKSLLEELKKVSEFYEIKEAEIYESYDHLIADLRKFNIDVEEEFRFTQAYHNPEIKEGHQQYTVRSTLSRTVSNKSVFDTINHIDQDVNYDLEKQPFVSETIEDDEEDDDDDDDDDEEPDKNSALLSHMDFNIKSQTKITLKKQSAHLFIQLSELKSYIELNKIAFTKICKKFDKTCKYAIKEDFVNNFLPLNCRVFGSDTLDELDRRINEMVKVYAFLSGRLNVKTTVSDLAQIKNELKSNLREHIVWERNTVWKDMLSLEKRSYGLSLDADATGERMGDEGKKSGMMYLDVDYINLPCKVFKWERIAYPKAFVSWQVLKLLITIVTFVILITVKTFNDPVQGRCLAVLVASAMLWASEALPLYITSMLVPLLCVTCQIIKKTDGSNEPMYAADASKYILSTMWSSVIMMLMGGFTLAAALSKYNVAKVVSSWILFFAGTKPHNVLLAIMSVSLFLAMWISNVAAPVLCYSLIQPVLRTIPTEAPFTQALVLGVALASNVAGMASPIASPQNVIAISYMNPNPGWGNWFAVALPVSIITLICIWGELCLTFKIKTIKLQKYTPIKDKFTAKQWYVTLVTIATIILWCVLTQIESTFGESGIIAIIPMILFFGTGMLKVDDLNNFPWGIVLLAMGGLALGKAVTSSGLLATIATSLQRRIETYPAMVILIIFGALVLVFATFVSHTVAALIIIPLVKKVGESLPTPHPALLIMGTALISSTAMGLPTSGFPNVTAISMRDEVGKPYLTVNTFITRGVPASIIAYVIIFTVGYGIMSSLGW</sequence>
<evidence type="ECO:0000313" key="9">
    <source>
        <dbReference type="EMBL" id="KAA8898126.1"/>
    </source>
</evidence>
<evidence type="ECO:0000256" key="3">
    <source>
        <dbReference type="ARBA" id="ARBA00022692"/>
    </source>
</evidence>
<feature type="region of interest" description="Disordered" evidence="6">
    <location>
        <begin position="266"/>
        <end position="289"/>
    </location>
</feature>
<keyword evidence="4 7" id="KW-1133">Transmembrane helix</keyword>
<organism evidence="9 10">
    <name type="scientific">Diutina rugosa</name>
    <name type="common">Yeast</name>
    <name type="synonym">Candida rugosa</name>
    <dbReference type="NCBI Taxonomy" id="5481"/>
    <lineage>
        <taxon>Eukaryota</taxon>
        <taxon>Fungi</taxon>
        <taxon>Dikarya</taxon>
        <taxon>Ascomycota</taxon>
        <taxon>Saccharomycotina</taxon>
        <taxon>Pichiomycetes</taxon>
        <taxon>Debaryomycetaceae</taxon>
        <taxon>Diutina</taxon>
    </lineage>
</organism>
<proteinExistence type="predicted"/>
<dbReference type="PROSITE" id="PS51382">
    <property type="entry name" value="SPX"/>
    <property type="match status" value="1"/>
</dbReference>
<evidence type="ECO:0000256" key="5">
    <source>
        <dbReference type="ARBA" id="ARBA00023136"/>
    </source>
</evidence>
<evidence type="ECO:0000256" key="1">
    <source>
        <dbReference type="ARBA" id="ARBA00004141"/>
    </source>
</evidence>
<protein>
    <recommendedName>
        <fullName evidence="8">SPX domain-containing protein</fullName>
    </recommendedName>
</protein>
<dbReference type="InterPro" id="IPR004331">
    <property type="entry name" value="SPX_dom"/>
</dbReference>
<feature type="transmembrane region" description="Helical" evidence="7">
    <location>
        <begin position="653"/>
        <end position="676"/>
    </location>
</feature>
<evidence type="ECO:0000256" key="4">
    <source>
        <dbReference type="ARBA" id="ARBA00022989"/>
    </source>
</evidence>
<feature type="domain" description="SPX" evidence="8">
    <location>
        <begin position="1"/>
        <end position="354"/>
    </location>
</feature>
<keyword evidence="3 7" id="KW-0812">Transmembrane</keyword>
<dbReference type="AlphaFoldDB" id="A0A642UJY6"/>
<feature type="transmembrane region" description="Helical" evidence="7">
    <location>
        <begin position="919"/>
        <end position="942"/>
    </location>
</feature>
<evidence type="ECO:0000313" key="10">
    <source>
        <dbReference type="Proteomes" id="UP000449547"/>
    </source>
</evidence>
<feature type="transmembrane region" description="Helical" evidence="7">
    <location>
        <begin position="740"/>
        <end position="760"/>
    </location>
</feature>
<dbReference type="InterPro" id="IPR004680">
    <property type="entry name" value="Cit_transptr-like_dom"/>
</dbReference>
<dbReference type="Proteomes" id="UP000449547">
    <property type="component" value="Unassembled WGS sequence"/>
</dbReference>
<dbReference type="EMBL" id="SWFT01000149">
    <property type="protein sequence ID" value="KAA8898126.1"/>
    <property type="molecule type" value="Genomic_DNA"/>
</dbReference>
<dbReference type="PANTHER" id="PTHR10283">
    <property type="entry name" value="SOLUTE CARRIER FAMILY 13 MEMBER"/>
    <property type="match status" value="1"/>
</dbReference>
<feature type="transmembrane region" description="Helical" evidence="7">
    <location>
        <begin position="696"/>
        <end position="719"/>
    </location>
</feature>
<dbReference type="CDD" id="cd14478">
    <property type="entry name" value="SPX_PHO87_PHO90_like"/>
    <property type="match status" value="1"/>
</dbReference>
<evidence type="ECO:0000256" key="7">
    <source>
        <dbReference type="SAM" id="Phobius"/>
    </source>
</evidence>
<name>A0A642UJY6_DIURU</name>
<dbReference type="GO" id="GO:0005315">
    <property type="term" value="F:phosphate transmembrane transporter activity"/>
    <property type="evidence" value="ECO:0007669"/>
    <property type="project" value="TreeGrafter"/>
</dbReference>
<keyword evidence="5 7" id="KW-0472">Membrane</keyword>
<dbReference type="Pfam" id="PF03600">
    <property type="entry name" value="CitMHS"/>
    <property type="match status" value="1"/>
</dbReference>
<dbReference type="OMA" id="VTLQYMN"/>
<keyword evidence="10" id="KW-1185">Reference proteome</keyword>
<feature type="compositionally biased region" description="Acidic residues" evidence="6">
    <location>
        <begin position="268"/>
        <end position="286"/>
    </location>
</feature>
<dbReference type="GO" id="GO:0006817">
    <property type="term" value="P:phosphate ion transport"/>
    <property type="evidence" value="ECO:0007669"/>
    <property type="project" value="TreeGrafter"/>
</dbReference>
<dbReference type="CDD" id="cd01115">
    <property type="entry name" value="SLC13_permease"/>
    <property type="match status" value="1"/>
</dbReference>
<evidence type="ECO:0000256" key="2">
    <source>
        <dbReference type="ARBA" id="ARBA00022448"/>
    </source>
</evidence>
<dbReference type="PANTHER" id="PTHR10283:SF110">
    <property type="entry name" value="INORGANIC PHOSPHATE TRANSPORTER PHO87-RELATED"/>
    <property type="match status" value="1"/>
</dbReference>
<dbReference type="RefSeq" id="XP_034010383.1">
    <property type="nucleotide sequence ID" value="XM_034157912.1"/>
</dbReference>
<evidence type="ECO:0000256" key="6">
    <source>
        <dbReference type="SAM" id="MobiDB-lite"/>
    </source>
</evidence>
<feature type="transmembrane region" description="Helical" evidence="7">
    <location>
        <begin position="481"/>
        <end position="502"/>
    </location>
</feature>
<dbReference type="OrthoDB" id="10260443at2759"/>
<dbReference type="Pfam" id="PF03105">
    <property type="entry name" value="SPX"/>
    <property type="match status" value="1"/>
</dbReference>
<dbReference type="GeneID" id="54783632"/>